<comment type="caution">
    <text evidence="1">The sequence shown here is derived from an EMBL/GenBank/DDBJ whole genome shotgun (WGS) entry which is preliminary data.</text>
</comment>
<name>A0A1B8YID0_9GAMM</name>
<evidence type="ECO:0000313" key="2">
    <source>
        <dbReference type="Proteomes" id="UP000092665"/>
    </source>
</evidence>
<evidence type="ECO:0000313" key="1">
    <source>
        <dbReference type="EMBL" id="OCA54871.1"/>
    </source>
</evidence>
<protein>
    <submittedName>
        <fullName evidence="1">Uncharacterized protein</fullName>
    </submittedName>
</protein>
<gene>
    <name evidence="1" type="ORF">Phpb_02219</name>
</gene>
<sequence>MLYLDMIKPLLKSRLWFVRVVLTSGKSSQCVMKKQLKI</sequence>
<organism evidence="1 2">
    <name type="scientific">Photorhabdus namnaonensis</name>
    <dbReference type="NCBI Taxonomy" id="1851568"/>
    <lineage>
        <taxon>Bacteria</taxon>
        <taxon>Pseudomonadati</taxon>
        <taxon>Pseudomonadota</taxon>
        <taxon>Gammaproteobacteria</taxon>
        <taxon>Enterobacterales</taxon>
        <taxon>Morganellaceae</taxon>
        <taxon>Photorhabdus</taxon>
    </lineage>
</organism>
<proteinExistence type="predicted"/>
<dbReference type="AlphaFoldDB" id="A0A1B8YID0"/>
<dbReference type="PATRIC" id="fig|29488.15.peg.2431"/>
<dbReference type="EMBL" id="LOIC01000061">
    <property type="protein sequence ID" value="OCA54871.1"/>
    <property type="molecule type" value="Genomic_DNA"/>
</dbReference>
<accession>A0A1B8YID0</accession>
<reference evidence="2" key="1">
    <citation type="submission" date="2015-11" db="EMBL/GenBank/DDBJ databases">
        <authorList>
            <person name="Tobias N.J."/>
            <person name="Mishra B."/>
            <person name="Gupta D.K."/>
            <person name="Thines M."/>
            <person name="Stinear T.P."/>
            <person name="Bode H.B."/>
        </authorList>
    </citation>
    <scope>NUCLEOTIDE SEQUENCE [LARGE SCALE GENOMIC DNA]</scope>
    <source>
        <strain evidence="2">PB45.5</strain>
    </source>
</reference>
<keyword evidence="2" id="KW-1185">Reference proteome</keyword>
<dbReference type="Proteomes" id="UP000092665">
    <property type="component" value="Unassembled WGS sequence"/>
</dbReference>